<dbReference type="InterPro" id="IPR005467">
    <property type="entry name" value="His_kinase_dom"/>
</dbReference>
<dbReference type="Pfam" id="PF00512">
    <property type="entry name" value="HisKA"/>
    <property type="match status" value="1"/>
</dbReference>
<evidence type="ECO:0000256" key="3">
    <source>
        <dbReference type="ARBA" id="ARBA00012438"/>
    </source>
</evidence>
<dbReference type="EMBL" id="CAFBQG010000075">
    <property type="protein sequence ID" value="CAB5048976.1"/>
    <property type="molecule type" value="Genomic_DNA"/>
</dbReference>
<dbReference type="CDD" id="cd00082">
    <property type="entry name" value="HisKA"/>
    <property type="match status" value="1"/>
</dbReference>
<dbReference type="AlphaFoldDB" id="A0A6J7T770"/>
<dbReference type="EC" id="2.7.13.3" evidence="3"/>
<dbReference type="Pfam" id="PF02518">
    <property type="entry name" value="HATPase_c"/>
    <property type="match status" value="1"/>
</dbReference>
<dbReference type="SUPFAM" id="SSF55874">
    <property type="entry name" value="ATPase domain of HSP90 chaperone/DNA topoisomerase II/histidine kinase"/>
    <property type="match status" value="1"/>
</dbReference>
<evidence type="ECO:0000313" key="18">
    <source>
        <dbReference type="EMBL" id="CAB5048976.1"/>
    </source>
</evidence>
<keyword evidence="7 15" id="KW-0812">Transmembrane</keyword>
<feature type="domain" description="Histidine kinase" evidence="16">
    <location>
        <begin position="287"/>
        <end position="503"/>
    </location>
</feature>
<comment type="catalytic activity">
    <reaction evidence="1">
        <text>ATP + protein L-histidine = ADP + protein N-phospho-L-histidine.</text>
        <dbReference type="EC" id="2.7.13.3"/>
    </reaction>
</comment>
<dbReference type="Gene3D" id="3.30.565.10">
    <property type="entry name" value="Histidine kinase-like ATPase, C-terminal domain"/>
    <property type="match status" value="1"/>
</dbReference>
<dbReference type="PROSITE" id="PS50109">
    <property type="entry name" value="HIS_KIN"/>
    <property type="match status" value="1"/>
</dbReference>
<comment type="subcellular location">
    <subcellularLocation>
        <location evidence="2">Cell membrane</location>
        <topology evidence="2">Multi-pass membrane protein</topology>
    </subcellularLocation>
</comment>
<evidence type="ECO:0000256" key="2">
    <source>
        <dbReference type="ARBA" id="ARBA00004651"/>
    </source>
</evidence>
<dbReference type="SMART" id="SM00304">
    <property type="entry name" value="HAMP"/>
    <property type="match status" value="1"/>
</dbReference>
<accession>A0A6J7T770</accession>
<dbReference type="Gene3D" id="6.10.340.10">
    <property type="match status" value="1"/>
</dbReference>
<keyword evidence="8" id="KW-0547">Nucleotide-binding</keyword>
<evidence type="ECO:0000256" key="15">
    <source>
        <dbReference type="SAM" id="Phobius"/>
    </source>
</evidence>
<dbReference type="FunFam" id="3.30.565.10:FF:000013">
    <property type="entry name" value="Two-component sensor histidine kinase"/>
    <property type="match status" value="1"/>
</dbReference>
<keyword evidence="5" id="KW-0597">Phosphoprotein</keyword>
<keyword evidence="12" id="KW-0902">Two-component regulatory system</keyword>
<dbReference type="SUPFAM" id="SSF47384">
    <property type="entry name" value="Homodimeric domain of signal transducing histidine kinase"/>
    <property type="match status" value="1"/>
</dbReference>
<dbReference type="InterPro" id="IPR004358">
    <property type="entry name" value="Sig_transdc_His_kin-like_C"/>
</dbReference>
<dbReference type="NCBIfam" id="NF040691">
    <property type="entry name" value="MtrAB_MtrB"/>
    <property type="match status" value="1"/>
</dbReference>
<reference evidence="18" key="1">
    <citation type="submission" date="2020-05" db="EMBL/GenBank/DDBJ databases">
        <authorList>
            <person name="Chiriac C."/>
            <person name="Salcher M."/>
            <person name="Ghai R."/>
            <person name="Kavagutti S V."/>
        </authorList>
    </citation>
    <scope>NUCLEOTIDE SEQUENCE</scope>
</reference>
<dbReference type="PANTHER" id="PTHR43711:SF1">
    <property type="entry name" value="HISTIDINE KINASE 1"/>
    <property type="match status" value="1"/>
</dbReference>
<feature type="transmembrane region" description="Helical" evidence="15">
    <location>
        <begin position="20"/>
        <end position="43"/>
    </location>
</feature>
<protein>
    <recommendedName>
        <fullName evidence="14">Sensor histidine kinase MtrB</fullName>
        <ecNumber evidence="3">2.7.13.3</ecNumber>
    </recommendedName>
</protein>
<dbReference type="SUPFAM" id="SSF158472">
    <property type="entry name" value="HAMP domain-like"/>
    <property type="match status" value="1"/>
</dbReference>
<dbReference type="PROSITE" id="PS50885">
    <property type="entry name" value="HAMP"/>
    <property type="match status" value="1"/>
</dbReference>
<dbReference type="FunFam" id="1.10.287.130:FF:000010">
    <property type="entry name" value="Two-component sensor histidine kinase"/>
    <property type="match status" value="1"/>
</dbReference>
<evidence type="ECO:0000256" key="7">
    <source>
        <dbReference type="ARBA" id="ARBA00022692"/>
    </source>
</evidence>
<evidence type="ECO:0000256" key="4">
    <source>
        <dbReference type="ARBA" id="ARBA00022475"/>
    </source>
</evidence>
<evidence type="ECO:0000256" key="10">
    <source>
        <dbReference type="ARBA" id="ARBA00022840"/>
    </source>
</evidence>
<keyword evidence="4" id="KW-1003">Cell membrane</keyword>
<evidence type="ECO:0000256" key="1">
    <source>
        <dbReference type="ARBA" id="ARBA00000085"/>
    </source>
</evidence>
<dbReference type="GO" id="GO:0000155">
    <property type="term" value="F:phosphorelay sensor kinase activity"/>
    <property type="evidence" value="ECO:0007669"/>
    <property type="project" value="InterPro"/>
</dbReference>
<evidence type="ECO:0000256" key="5">
    <source>
        <dbReference type="ARBA" id="ARBA00022553"/>
    </source>
</evidence>
<dbReference type="GO" id="GO:0005886">
    <property type="term" value="C:plasma membrane"/>
    <property type="evidence" value="ECO:0007669"/>
    <property type="project" value="UniProtKB-SubCell"/>
</dbReference>
<evidence type="ECO:0000256" key="13">
    <source>
        <dbReference type="ARBA" id="ARBA00023136"/>
    </source>
</evidence>
<keyword evidence="11 15" id="KW-1133">Transmembrane helix</keyword>
<dbReference type="Gene3D" id="1.10.287.130">
    <property type="match status" value="1"/>
</dbReference>
<dbReference type="InterPro" id="IPR003661">
    <property type="entry name" value="HisK_dim/P_dom"/>
</dbReference>
<dbReference type="InterPro" id="IPR050736">
    <property type="entry name" value="Sensor_HK_Regulatory"/>
</dbReference>
<name>A0A6J7T770_9ZZZZ</name>
<keyword evidence="9" id="KW-0418">Kinase</keyword>
<dbReference type="InterPro" id="IPR003594">
    <property type="entry name" value="HATPase_dom"/>
</dbReference>
<evidence type="ECO:0000256" key="12">
    <source>
        <dbReference type="ARBA" id="ARBA00023012"/>
    </source>
</evidence>
<evidence type="ECO:0000256" key="8">
    <source>
        <dbReference type="ARBA" id="ARBA00022741"/>
    </source>
</evidence>
<organism evidence="18">
    <name type="scientific">freshwater metagenome</name>
    <dbReference type="NCBI Taxonomy" id="449393"/>
    <lineage>
        <taxon>unclassified sequences</taxon>
        <taxon>metagenomes</taxon>
        <taxon>ecological metagenomes</taxon>
    </lineage>
</organism>
<evidence type="ECO:0000259" key="16">
    <source>
        <dbReference type="PROSITE" id="PS50109"/>
    </source>
</evidence>
<dbReference type="Pfam" id="PF00672">
    <property type="entry name" value="HAMP"/>
    <property type="match status" value="1"/>
</dbReference>
<dbReference type="CDD" id="cd00075">
    <property type="entry name" value="HATPase"/>
    <property type="match status" value="1"/>
</dbReference>
<evidence type="ECO:0000256" key="14">
    <source>
        <dbReference type="ARBA" id="ARBA00035305"/>
    </source>
</evidence>
<gene>
    <name evidence="18" type="ORF">UFOPK4301_00723</name>
</gene>
<evidence type="ECO:0000256" key="9">
    <source>
        <dbReference type="ARBA" id="ARBA00022777"/>
    </source>
</evidence>
<dbReference type="PRINTS" id="PR00344">
    <property type="entry name" value="BCTRLSENSOR"/>
</dbReference>
<keyword evidence="10" id="KW-0067">ATP-binding</keyword>
<evidence type="ECO:0000259" key="17">
    <source>
        <dbReference type="PROSITE" id="PS50885"/>
    </source>
</evidence>
<keyword evidence="6" id="KW-0808">Transferase</keyword>
<evidence type="ECO:0000256" key="11">
    <source>
        <dbReference type="ARBA" id="ARBA00022989"/>
    </source>
</evidence>
<dbReference type="GO" id="GO:0005524">
    <property type="term" value="F:ATP binding"/>
    <property type="evidence" value="ECO:0007669"/>
    <property type="project" value="UniProtKB-KW"/>
</dbReference>
<dbReference type="CDD" id="cd06225">
    <property type="entry name" value="HAMP"/>
    <property type="match status" value="1"/>
</dbReference>
<dbReference type="PANTHER" id="PTHR43711">
    <property type="entry name" value="TWO-COMPONENT HISTIDINE KINASE"/>
    <property type="match status" value="1"/>
</dbReference>
<dbReference type="InterPro" id="IPR036097">
    <property type="entry name" value="HisK_dim/P_sf"/>
</dbReference>
<dbReference type="SMART" id="SM00388">
    <property type="entry name" value="HisKA"/>
    <property type="match status" value="1"/>
</dbReference>
<feature type="domain" description="HAMP" evidence="17">
    <location>
        <begin position="220"/>
        <end position="272"/>
    </location>
</feature>
<dbReference type="SMART" id="SM00387">
    <property type="entry name" value="HATPase_c"/>
    <property type="match status" value="1"/>
</dbReference>
<evidence type="ECO:0000256" key="6">
    <source>
        <dbReference type="ARBA" id="ARBA00022679"/>
    </source>
</evidence>
<keyword evidence="13 15" id="KW-0472">Membrane</keyword>
<dbReference type="InterPro" id="IPR036890">
    <property type="entry name" value="HATPase_C_sf"/>
</dbReference>
<dbReference type="InterPro" id="IPR047669">
    <property type="entry name" value="MtrAB_MtrB"/>
</dbReference>
<dbReference type="InterPro" id="IPR003660">
    <property type="entry name" value="HAMP_dom"/>
</dbReference>
<sequence>MSNSAPNKPTFVQMWRRNLQLRLVIITALVSISILSAVGILLVNQVSAGLLEAKQQSALTEATAARLEVQRLLDAADAGLVAPNSTRIVDSVITALAVRAGSPGLYDAIFLSDPDLAGVPERGTKLISEQSIPTDLRAAIRERDRQAWAYSTLIYEGGATAQGLVVGAPVSIPRIGAYELYLLFPLDKEQKSIDLVRQGVAITGVFLLISLLILAWFVTSRVTDPVREAAEIAVQIASGDLDRRMQVHGEDDIARLAGSLNEMASSLQSQIIRLESLSQVQQQFVSDVSHELRTPLTTVRMASEMIYGARADFDPDMARSAELLRNQVDRFDVLLSDLLEMSKIDAGAAPLELSKVNLGKLTEVILSENVQIALDHNTEFNFSTVVDAIVTADQRRISRIVRNLVVNAIGHCDGSAIEIDIAGNESCVSISVRDYGQGIATEDLARVFDRFWRADPARQRTLGGTGLGLSISAEDAALHGGLIDVWGAPGIGAQFVLTLPRTEHGQILQVAIAAGAP</sequence>
<proteinExistence type="predicted"/>